<name>X0SAN7_9ZZZZ</name>
<organism evidence="2">
    <name type="scientific">marine sediment metagenome</name>
    <dbReference type="NCBI Taxonomy" id="412755"/>
    <lineage>
        <taxon>unclassified sequences</taxon>
        <taxon>metagenomes</taxon>
        <taxon>ecological metagenomes</taxon>
    </lineage>
</organism>
<evidence type="ECO:0000256" key="1">
    <source>
        <dbReference type="SAM" id="MobiDB-lite"/>
    </source>
</evidence>
<reference evidence="2" key="1">
    <citation type="journal article" date="2014" name="Front. Microbiol.">
        <title>High frequency of phylogenetically diverse reductive dehalogenase-homologous genes in deep subseafloor sedimentary metagenomes.</title>
        <authorList>
            <person name="Kawai M."/>
            <person name="Futagami T."/>
            <person name="Toyoda A."/>
            <person name="Takaki Y."/>
            <person name="Nishi S."/>
            <person name="Hori S."/>
            <person name="Arai W."/>
            <person name="Tsubouchi T."/>
            <person name="Morono Y."/>
            <person name="Uchiyama I."/>
            <person name="Ito T."/>
            <person name="Fujiyama A."/>
            <person name="Inagaki F."/>
            <person name="Takami H."/>
        </authorList>
    </citation>
    <scope>NUCLEOTIDE SEQUENCE</scope>
    <source>
        <strain evidence="2">Expedition CK06-06</strain>
    </source>
</reference>
<feature type="non-terminal residue" evidence="2">
    <location>
        <position position="1"/>
    </location>
</feature>
<comment type="caution">
    <text evidence="2">The sequence shown here is derived from an EMBL/GenBank/DDBJ whole genome shotgun (WGS) entry which is preliminary data.</text>
</comment>
<accession>X0SAN7</accession>
<protein>
    <recommendedName>
        <fullName evidence="3">MAM domain-containing protein</fullName>
    </recommendedName>
</protein>
<dbReference type="EMBL" id="BARS01004428">
    <property type="protein sequence ID" value="GAF78079.1"/>
    <property type="molecule type" value="Genomic_DNA"/>
</dbReference>
<evidence type="ECO:0008006" key="3">
    <source>
        <dbReference type="Google" id="ProtNLM"/>
    </source>
</evidence>
<proteinExistence type="predicted"/>
<dbReference type="AlphaFoldDB" id="X0SAN7"/>
<feature type="region of interest" description="Disordered" evidence="1">
    <location>
        <begin position="328"/>
        <end position="350"/>
    </location>
</feature>
<sequence>LVGMLGTVLADNFETDQGWTAENIGAITGDWQRGVPVNDPDWEFDPIFDSDGSGQCFLTQNELGNTDVDNGEVQLITPRMNLFGGEIEISYDYFLRLSNTTGGVDRLVVEIDSNDGAGPWIELAAHTTNGGLDWRHNIIDQQDLDAAGVELSSTMKLRFTANDADPQSVNESGVDALVITAFTCVSTANPPAVESGPPCAVRSDCEDQYAGAECVGGTCYIPKNRYLSVDPTTNAEAVAYQVELSNAVDYPTAEGRTWWVDEPVCYDYPSGNIVVPTPSTCEGADRFGWVSKLVSTPVTRVWTEVPVHISDCGIAPAVVYSIRATTDDGGSLSAPLEIGTSPRPAGESQSWGDLTGGPVEGMPGWWLGPDQVTNFGDVGNAIRTFENRSDETGCPPRVWVDMESNQVINMADVSFIVMAFEGRAYSDIGLSLIGVDPADCP</sequence>
<gene>
    <name evidence="2" type="ORF">S01H1_08654</name>
</gene>
<evidence type="ECO:0000313" key="2">
    <source>
        <dbReference type="EMBL" id="GAF78079.1"/>
    </source>
</evidence>